<dbReference type="HOGENOM" id="CLU_1229917_0_0_1"/>
<gene>
    <name evidence="2" type="ORF">AO090166000038</name>
</gene>
<name>Q2U9S4_ASPOR</name>
<dbReference type="EMBL" id="BA000052">
    <property type="protein sequence ID" value="BAE61691.1"/>
    <property type="molecule type" value="Genomic_DNA"/>
</dbReference>
<dbReference type="GeneID" id="5994880"/>
<feature type="compositionally biased region" description="Basic and acidic residues" evidence="1">
    <location>
        <begin position="173"/>
        <end position="186"/>
    </location>
</feature>
<dbReference type="RefSeq" id="XP_023091921.1">
    <property type="nucleotide sequence ID" value="XM_023237052.1"/>
</dbReference>
<evidence type="ECO:0000256" key="1">
    <source>
        <dbReference type="SAM" id="MobiDB-lite"/>
    </source>
</evidence>
<protein>
    <submittedName>
        <fullName evidence="2">DNA, SC166</fullName>
    </submittedName>
</protein>
<dbReference type="AlphaFoldDB" id="Q2U9S4"/>
<evidence type="ECO:0000313" key="2">
    <source>
        <dbReference type="EMBL" id="BAE61691.1"/>
    </source>
</evidence>
<sequence length="217" mass="25384">MTIDVQDIQITRHLEQIESIKTGIPARTIESLHDLIHQDLLKDMSESMRQLYNPQRHDIYRLATNIKGKSPMYLSPIVDTRQAVEDLLSKWFESRTTVGEKEYMVHLVIERTITLDEDVIPVEEKIKVKKKRKIKKEIKDEIKDKIKEERIPSPIYQADDGIVQSFLSTQSERSSEAVQDSRKRAASESSSILGTIPYRTRRRHVIDEEDMNRIQQE</sequence>
<dbReference type="EMBL" id="AP007163">
    <property type="protein sequence ID" value="BAE61691.1"/>
    <property type="molecule type" value="Genomic_DNA"/>
</dbReference>
<feature type="region of interest" description="Disordered" evidence="1">
    <location>
        <begin position="169"/>
        <end position="196"/>
    </location>
</feature>
<dbReference type="OMA" id="RIPSPIY"/>
<organism evidence="2 3">
    <name type="scientific">Aspergillus oryzae (strain ATCC 42149 / RIB 40)</name>
    <name type="common">Yellow koji mold</name>
    <dbReference type="NCBI Taxonomy" id="510516"/>
    <lineage>
        <taxon>Eukaryota</taxon>
        <taxon>Fungi</taxon>
        <taxon>Dikarya</taxon>
        <taxon>Ascomycota</taxon>
        <taxon>Pezizomycotina</taxon>
        <taxon>Eurotiomycetes</taxon>
        <taxon>Eurotiomycetidae</taxon>
        <taxon>Eurotiales</taxon>
        <taxon>Aspergillaceae</taxon>
        <taxon>Aspergillus</taxon>
        <taxon>Aspergillus subgen. Circumdati</taxon>
    </lineage>
</organism>
<dbReference type="KEGG" id="aor:AO090166000038"/>
<accession>Q2U9S4</accession>
<dbReference type="VEuPathDB" id="FungiDB:AO090166000038"/>
<evidence type="ECO:0000313" key="3">
    <source>
        <dbReference type="Proteomes" id="UP000006564"/>
    </source>
</evidence>
<keyword evidence="3" id="KW-1185">Reference proteome</keyword>
<reference evidence="2 3" key="1">
    <citation type="journal article" date="2005" name="Nature">
        <title>Genome sequencing and analysis of Aspergillus oryzae.</title>
        <authorList>
            <person name="Machida M."/>
            <person name="Asai K."/>
            <person name="Sano M."/>
            <person name="Tanaka T."/>
            <person name="Kumagai T."/>
            <person name="Terai G."/>
            <person name="Kusumoto K."/>
            <person name="Arima T."/>
            <person name="Akita O."/>
            <person name="Kashiwagi Y."/>
            <person name="Abe K."/>
            <person name="Gomi K."/>
            <person name="Horiuchi H."/>
            <person name="Kitamoto K."/>
            <person name="Kobayashi T."/>
            <person name="Takeuchi M."/>
            <person name="Denning D.W."/>
            <person name="Galagan J.E."/>
            <person name="Nierman W.C."/>
            <person name="Yu J."/>
            <person name="Archer D.B."/>
            <person name="Bennett J.W."/>
            <person name="Bhatnagar D."/>
            <person name="Cleveland T.E."/>
            <person name="Fedorova N.D."/>
            <person name="Gotoh O."/>
            <person name="Horikawa H."/>
            <person name="Hosoyama A."/>
            <person name="Ichinomiya M."/>
            <person name="Igarashi R."/>
            <person name="Iwashita K."/>
            <person name="Juvvadi P.R."/>
            <person name="Kato M."/>
            <person name="Kato Y."/>
            <person name="Kin T."/>
            <person name="Kokubun A."/>
            <person name="Maeda H."/>
            <person name="Maeyama N."/>
            <person name="Maruyama J."/>
            <person name="Nagasaki H."/>
            <person name="Nakajima T."/>
            <person name="Oda K."/>
            <person name="Okada K."/>
            <person name="Paulsen I."/>
            <person name="Sakamoto K."/>
            <person name="Sawano T."/>
            <person name="Takahashi M."/>
            <person name="Takase K."/>
            <person name="Terabayashi Y."/>
            <person name="Wortman J."/>
            <person name="Yamada O."/>
            <person name="Yamagata Y."/>
            <person name="Anazawa H."/>
            <person name="Hata Y."/>
            <person name="Koide Y."/>
            <person name="Komori T."/>
            <person name="Koyama Y."/>
            <person name="Minetoki T."/>
            <person name="Suharnan S."/>
            <person name="Tanaka A."/>
            <person name="Isono K."/>
            <person name="Kuhara S."/>
            <person name="Ogasawara N."/>
            <person name="Kikuchi H."/>
        </authorList>
    </citation>
    <scope>NUCLEOTIDE SEQUENCE [LARGE SCALE GENOMIC DNA]</scope>
    <source>
        <strain evidence="3">ATCC 42149 / RIB 40</strain>
    </source>
</reference>
<dbReference type="Proteomes" id="UP000006564">
    <property type="component" value="Chromosome 4"/>
</dbReference>
<proteinExistence type="predicted"/>